<dbReference type="SUPFAM" id="SSF48452">
    <property type="entry name" value="TPR-like"/>
    <property type="match status" value="1"/>
</dbReference>
<evidence type="ECO:0000313" key="1">
    <source>
        <dbReference type="EMBL" id="ETR69429.1"/>
    </source>
</evidence>
<dbReference type="Proteomes" id="UP000189670">
    <property type="component" value="Unassembled WGS sequence"/>
</dbReference>
<dbReference type="EMBL" id="ATBP01000645">
    <property type="protein sequence ID" value="ETR69429.1"/>
    <property type="molecule type" value="Genomic_DNA"/>
</dbReference>
<dbReference type="AlphaFoldDB" id="A0A1V1P3G4"/>
<organism evidence="1 2">
    <name type="scientific">Candidatus Magnetoglobus multicellularis str. Araruama</name>
    <dbReference type="NCBI Taxonomy" id="890399"/>
    <lineage>
        <taxon>Bacteria</taxon>
        <taxon>Pseudomonadati</taxon>
        <taxon>Thermodesulfobacteriota</taxon>
        <taxon>Desulfobacteria</taxon>
        <taxon>Desulfobacterales</taxon>
        <taxon>Desulfobacteraceae</taxon>
        <taxon>Candidatus Magnetoglobus</taxon>
    </lineage>
</organism>
<proteinExistence type="predicted"/>
<dbReference type="SMART" id="SM00028">
    <property type="entry name" value="TPR"/>
    <property type="match status" value="2"/>
</dbReference>
<dbReference type="InterPro" id="IPR011990">
    <property type="entry name" value="TPR-like_helical_dom_sf"/>
</dbReference>
<dbReference type="Gene3D" id="1.25.40.10">
    <property type="entry name" value="Tetratricopeptide repeat domain"/>
    <property type="match status" value="1"/>
</dbReference>
<reference evidence="2" key="1">
    <citation type="submission" date="2012-11" db="EMBL/GenBank/DDBJ databases">
        <authorList>
            <person name="Lucero-Rivera Y.E."/>
            <person name="Tovar-Ramirez D."/>
        </authorList>
    </citation>
    <scope>NUCLEOTIDE SEQUENCE [LARGE SCALE GENOMIC DNA]</scope>
    <source>
        <strain evidence="2">Araruama</strain>
    </source>
</reference>
<comment type="caution">
    <text evidence="1">The sequence shown here is derived from an EMBL/GenBank/DDBJ whole genome shotgun (WGS) entry which is preliminary data.</text>
</comment>
<accession>A0A1V1P3G4</accession>
<sequence>MFFHFFSIVLSLCGCHYLNNIFKLPEPCDCCMMDTEKVFLPKNVPFLGDHDDYYRCAKLHIQCGSYDKALHYLNKALAERDEESGMAYVHGMHYTFYYPHREKGVVLYHLGEYDAALQELNMSLSKEPTDKAVIYKDKVRKKILSLKKRHSVPIIELDQDVIVSSNESITLSGQAKDINYISRISFKNSKLFSGGIYNLFISQARTIIYFNPTIVPDEGTYDVEITAHNLVDQTSVKYLTLHVDRSGPVISILSVNRNSVTGILSDATHGISWCVNNSSVRKTDLKQTKFHATPHENGQFILKAWDRLGNKTQADLSSIFATKSKAYTNMTASGESIISTDATPFAIKRTNRKPPIVIEIENFPENESVWLESIQVKGFAQSDYSIESISINNKNILNTTTGGRYPVCFSQSVPLHLGKNTILIAVNSKNNQLSQTKKIICFREPRQIDLPDHKYPLNLLTPFKMMSTVNLQEKKQNFFRRLLYEYLVENGRFNILHNFTQSNALADVSGYVSITKMAETKVEITMILRFSISIPSTQVKYFDAYCICQSNRLTECYEIVTKRLVNFVLKYYERCRGQIVQKNGNMLKANLDPRFGEPKFILPLNLARRKKMKSLRTGLDVGYDLIFIAEFFPHSIDIENHSLLNKDTLSFGRVGDEVIGR</sequence>
<evidence type="ECO:0000313" key="2">
    <source>
        <dbReference type="Proteomes" id="UP000189670"/>
    </source>
</evidence>
<name>A0A1V1P3G4_9BACT</name>
<gene>
    <name evidence="1" type="ORF">OMM_03941</name>
</gene>
<dbReference type="InterPro" id="IPR019734">
    <property type="entry name" value="TPR_rpt"/>
</dbReference>
<protein>
    <submittedName>
        <fullName evidence="1">Uncharacterized protein</fullName>
    </submittedName>
</protein>